<reference evidence="2" key="1">
    <citation type="submission" date="2022-11" db="UniProtKB">
        <authorList>
            <consortium name="WormBaseParasite"/>
        </authorList>
    </citation>
    <scope>IDENTIFICATION</scope>
</reference>
<dbReference type="AlphaFoldDB" id="A0A914RPH6"/>
<proteinExistence type="predicted"/>
<evidence type="ECO:0000313" key="2">
    <source>
        <dbReference type="WBParaSite" id="PEQ_0000383401-mRNA-1"/>
    </source>
</evidence>
<name>A0A914RPH6_PAREQ</name>
<accession>A0A914RPH6</accession>
<protein>
    <submittedName>
        <fullName evidence="2">Uncharacterized protein</fullName>
    </submittedName>
</protein>
<keyword evidence="1" id="KW-1185">Reference proteome</keyword>
<evidence type="ECO:0000313" key="1">
    <source>
        <dbReference type="Proteomes" id="UP000887564"/>
    </source>
</evidence>
<dbReference type="WBParaSite" id="PEQ_0000383401-mRNA-1">
    <property type="protein sequence ID" value="PEQ_0000383401-mRNA-1"/>
    <property type="gene ID" value="PEQ_0000383401"/>
</dbReference>
<organism evidence="1 2">
    <name type="scientific">Parascaris equorum</name>
    <name type="common">Equine roundworm</name>
    <dbReference type="NCBI Taxonomy" id="6256"/>
    <lineage>
        <taxon>Eukaryota</taxon>
        <taxon>Metazoa</taxon>
        <taxon>Ecdysozoa</taxon>
        <taxon>Nematoda</taxon>
        <taxon>Chromadorea</taxon>
        <taxon>Rhabditida</taxon>
        <taxon>Spirurina</taxon>
        <taxon>Ascaridomorpha</taxon>
        <taxon>Ascaridoidea</taxon>
        <taxon>Ascarididae</taxon>
        <taxon>Parascaris</taxon>
    </lineage>
</organism>
<dbReference type="Proteomes" id="UP000887564">
    <property type="component" value="Unplaced"/>
</dbReference>
<sequence length="51" mass="6393">MRCEDGERKWQQLQYYLCYKHWDERRDGPKVWKCWCRGVHFSAVNGKIWCI</sequence>